<reference evidence="1 2" key="1">
    <citation type="submission" date="2015-03" db="EMBL/GenBank/DDBJ databases">
        <authorList>
            <person name="Murphy D."/>
        </authorList>
    </citation>
    <scope>NUCLEOTIDE SEQUENCE [LARGE SCALE GENOMIC DNA]</scope>
    <source>
        <strain evidence="1 2">PAP088</strain>
    </source>
</reference>
<evidence type="ECO:0000313" key="1">
    <source>
        <dbReference type="EMBL" id="CPV60649.1"/>
    </source>
</evidence>
<accession>A0A0U0ZNY4</accession>
<evidence type="ECO:0000313" key="2">
    <source>
        <dbReference type="Proteomes" id="UP000045782"/>
    </source>
</evidence>
<proteinExistence type="predicted"/>
<sequence length="60" mass="6577">MNETRRSLLVSSEWSTIAEHPVAELKEAFAVMGARMSDDPDSFLKGWDSFGAAKAAFARS</sequence>
<protein>
    <submittedName>
        <fullName evidence="1">Uncharacterized protein</fullName>
    </submittedName>
</protein>
<gene>
    <name evidence="1" type="ORF">ERS075579_03259</name>
</gene>
<dbReference type="AlphaFoldDB" id="A0A0U0ZNY4"/>
<name>A0A0U0ZNY4_9MYCO</name>
<dbReference type="Proteomes" id="UP000045782">
    <property type="component" value="Unassembled WGS sequence"/>
</dbReference>
<organism evidence="1 2">
    <name type="scientific">Mycobacteroides abscessus</name>
    <dbReference type="NCBI Taxonomy" id="36809"/>
    <lineage>
        <taxon>Bacteria</taxon>
        <taxon>Bacillati</taxon>
        <taxon>Actinomycetota</taxon>
        <taxon>Actinomycetes</taxon>
        <taxon>Mycobacteriales</taxon>
        <taxon>Mycobacteriaceae</taxon>
        <taxon>Mycobacteroides</taxon>
    </lineage>
</organism>
<dbReference type="EMBL" id="CSWP01000006">
    <property type="protein sequence ID" value="CPV60649.1"/>
    <property type="molecule type" value="Genomic_DNA"/>
</dbReference>